<accession>A0A0P1AZJ0</accession>
<dbReference type="Proteomes" id="UP000054928">
    <property type="component" value="Unassembled WGS sequence"/>
</dbReference>
<dbReference type="EMBL" id="CCYD01002349">
    <property type="protein sequence ID" value="CEG46751.1"/>
    <property type="molecule type" value="Genomic_DNA"/>
</dbReference>
<keyword evidence="2" id="KW-1185">Reference proteome</keyword>
<proteinExistence type="predicted"/>
<reference evidence="2" key="1">
    <citation type="submission" date="2014-09" db="EMBL/GenBank/DDBJ databases">
        <authorList>
            <person name="Sharma Rahul"/>
            <person name="Thines Marco"/>
        </authorList>
    </citation>
    <scope>NUCLEOTIDE SEQUENCE [LARGE SCALE GENOMIC DNA]</scope>
</reference>
<sequence length="79" mass="9083">MRNPQKRIDLEHLKRMEAEILNYLSAAGKQNDVTEALKCCPLLSDRKRMEDLNKAARLSCFWALSVQDSCGGMMRKIQI</sequence>
<dbReference type="AlphaFoldDB" id="A0A0P1AZJ0"/>
<protein>
    <submittedName>
        <fullName evidence="1">Uncharacterized protein</fullName>
    </submittedName>
</protein>
<organism evidence="1 2">
    <name type="scientific">Plasmopara halstedii</name>
    <name type="common">Downy mildew of sunflower</name>
    <dbReference type="NCBI Taxonomy" id="4781"/>
    <lineage>
        <taxon>Eukaryota</taxon>
        <taxon>Sar</taxon>
        <taxon>Stramenopiles</taxon>
        <taxon>Oomycota</taxon>
        <taxon>Peronosporomycetes</taxon>
        <taxon>Peronosporales</taxon>
        <taxon>Peronosporaceae</taxon>
        <taxon>Plasmopara</taxon>
    </lineage>
</organism>
<name>A0A0P1AZJ0_PLAHL</name>
<evidence type="ECO:0000313" key="2">
    <source>
        <dbReference type="Proteomes" id="UP000054928"/>
    </source>
</evidence>
<dbReference type="RefSeq" id="XP_024583120.1">
    <property type="nucleotide sequence ID" value="XM_024717641.1"/>
</dbReference>
<evidence type="ECO:0000313" key="1">
    <source>
        <dbReference type="EMBL" id="CEG46751.1"/>
    </source>
</evidence>
<dbReference type="GeneID" id="36398489"/>